<accession>A0A8K0GA31</accession>
<proteinExistence type="predicted"/>
<comment type="caution">
    <text evidence="1">The sequence shown here is derived from an EMBL/GenBank/DDBJ whole genome shotgun (WGS) entry which is preliminary data.</text>
</comment>
<gene>
    <name evidence="1" type="ORF">ILUMI_09009</name>
</gene>
<protein>
    <recommendedName>
        <fullName evidence="3">Vezatin</fullName>
    </recommendedName>
</protein>
<evidence type="ECO:0000313" key="2">
    <source>
        <dbReference type="Proteomes" id="UP000801492"/>
    </source>
</evidence>
<name>A0A8K0GA31_IGNLU</name>
<dbReference type="EMBL" id="VTPC01004429">
    <property type="protein sequence ID" value="KAF2897165.1"/>
    <property type="molecule type" value="Genomic_DNA"/>
</dbReference>
<dbReference type="AlphaFoldDB" id="A0A8K0GA31"/>
<evidence type="ECO:0000313" key="1">
    <source>
        <dbReference type="EMBL" id="KAF2897165.1"/>
    </source>
</evidence>
<dbReference type="Proteomes" id="UP000801492">
    <property type="component" value="Unassembled WGS sequence"/>
</dbReference>
<dbReference type="OrthoDB" id="6689151at2759"/>
<keyword evidence="2" id="KW-1185">Reference proteome</keyword>
<reference evidence="1" key="1">
    <citation type="submission" date="2019-08" db="EMBL/GenBank/DDBJ databases">
        <title>The genome of the North American firefly Photinus pyralis.</title>
        <authorList>
            <consortium name="Photinus pyralis genome working group"/>
            <person name="Fallon T.R."/>
            <person name="Sander Lower S.E."/>
            <person name="Weng J.-K."/>
        </authorList>
    </citation>
    <scope>NUCLEOTIDE SEQUENCE</scope>
    <source>
        <strain evidence="1">TRF0915ILg1</strain>
        <tissue evidence="1">Whole body</tissue>
    </source>
</reference>
<sequence length="566" mass="65581">MNVSSINQKFLQDYSHVISYYVDCILQSRMMLDEDMHLMMTFWDPNLFKRRSIWNKTTLISSTCATLGAVFSLKLNNLYPFALSCIPATVQISQRVKCKYMANMYKNNFKNLISYICELYELNRNIIEYCHKRDTAMQIFKTSNEAYTLLLRPGEEFLKATILAEIGILEMLRNSMLKIFELVPVTEGEYIYSLEWNFDEFTKLNSDDFKNLQHHFQKLSDLYVLVVSNFLSCLGLSFCFQLWKDDFCDFKSIFDYVIPELTSTFKVGLNDIKSKFNNIRFTLQDKENETPKRQRHNLKSSKELLQLQKCLEDFLTNMQVVFETGSHLQFLIKECDENLKLANHSQIVEDISTQLVICDDSLDTFLRLYYLLTKRLVKKETNTLPPPSSSNETKIIKEIHYDDPIEPLEDEEYNLSIHGSDDEEIMPFIEYADQFSTEHLELMLHELKIKLKERKGNRDEHDNNRNLSKCSEQVNAKCVKKSQSETFNKLPVEQCDPPLPPPLPFESSNDISPAPSFAPITIGHLPAINNSELGFLDAVKSVAQSLNRDEEVFGSDAVISSDSDES</sequence>
<organism evidence="1 2">
    <name type="scientific">Ignelater luminosus</name>
    <name type="common">Cucubano</name>
    <name type="synonym">Pyrophorus luminosus</name>
    <dbReference type="NCBI Taxonomy" id="2038154"/>
    <lineage>
        <taxon>Eukaryota</taxon>
        <taxon>Metazoa</taxon>
        <taxon>Ecdysozoa</taxon>
        <taxon>Arthropoda</taxon>
        <taxon>Hexapoda</taxon>
        <taxon>Insecta</taxon>
        <taxon>Pterygota</taxon>
        <taxon>Neoptera</taxon>
        <taxon>Endopterygota</taxon>
        <taxon>Coleoptera</taxon>
        <taxon>Polyphaga</taxon>
        <taxon>Elateriformia</taxon>
        <taxon>Elateroidea</taxon>
        <taxon>Elateridae</taxon>
        <taxon>Agrypninae</taxon>
        <taxon>Pyrophorini</taxon>
        <taxon>Ignelater</taxon>
    </lineage>
</organism>
<evidence type="ECO:0008006" key="3">
    <source>
        <dbReference type="Google" id="ProtNLM"/>
    </source>
</evidence>